<evidence type="ECO:0000313" key="3">
    <source>
        <dbReference type="EMBL" id="CAD5244252.1"/>
    </source>
</evidence>
<evidence type="ECO:0000259" key="2">
    <source>
        <dbReference type="Pfam" id="PF05763"/>
    </source>
</evidence>
<protein>
    <submittedName>
        <fullName evidence="3">Membrane protein, conserved</fullName>
    </submittedName>
</protein>
<dbReference type="InterPro" id="IPR008553">
    <property type="entry name" value="DUF835"/>
</dbReference>
<feature type="transmembrane region" description="Helical" evidence="1">
    <location>
        <begin position="63"/>
        <end position="86"/>
    </location>
</feature>
<feature type="transmembrane region" description="Helical" evidence="1">
    <location>
        <begin position="98"/>
        <end position="118"/>
    </location>
</feature>
<dbReference type="Proteomes" id="UP000516304">
    <property type="component" value="Chromosome TIRI35C"/>
</dbReference>
<keyword evidence="1" id="KW-1133">Transmembrane helix</keyword>
<dbReference type="Pfam" id="PF05763">
    <property type="entry name" value="DUF835"/>
    <property type="match status" value="1"/>
</dbReference>
<keyword evidence="1" id="KW-0812">Transmembrane</keyword>
<dbReference type="AlphaFoldDB" id="A0A7G2D758"/>
<evidence type="ECO:0000313" key="4">
    <source>
        <dbReference type="Proteomes" id="UP000516304"/>
    </source>
</evidence>
<feature type="transmembrane region" description="Helical" evidence="1">
    <location>
        <begin position="159"/>
        <end position="179"/>
    </location>
</feature>
<evidence type="ECO:0000256" key="1">
    <source>
        <dbReference type="SAM" id="Phobius"/>
    </source>
</evidence>
<reference evidence="3 4" key="1">
    <citation type="submission" date="2020-09" db="EMBL/GenBank/DDBJ databases">
        <authorList>
            <person name="Courtine D."/>
        </authorList>
    </citation>
    <scope>NUCLEOTIDE SEQUENCE [LARGE SCALE GENOMIC DNA]</scope>
    <source>
        <strain evidence="3 4">IRI35c</strain>
    </source>
</reference>
<sequence>MLDGIQALLLVEAALVLIADAVAATWIFRIYLRNRRKSALAFSIAWVFDFLTILFTMQQSVTIQLAGLLCLSTFAGFIFYGSVKFLEEESINARHRTLTILSVMPVAFMVYMLGVYFYTGDASWTATSAAALGISGVFVVAGGLLLMGVEEIYKSAIRYLSISILLFGVHLVPAALFGLYSWYEAIGFTFSSILIVFMVWAMVKLTSSKTFMPSKETAPQQPDLKPGTLLVGINEYKKLKEKLRDMPVLAFVRDVSDIPEGWECYFVTTIPFQGTFKNTINPTNLARMTEIAYQYLETFAKSGKHGIIVIDCFEYLTVYNSWDSLMKFISKLRDFTIVNNGTLVVVLEKESLEPRLYFQLRKLTE</sequence>
<dbReference type="EMBL" id="LR881183">
    <property type="protein sequence ID" value="CAD5244252.1"/>
    <property type="molecule type" value="Genomic_DNA"/>
</dbReference>
<feature type="transmembrane region" description="Helical" evidence="1">
    <location>
        <begin position="39"/>
        <end position="57"/>
    </location>
</feature>
<feature type="transmembrane region" description="Helical" evidence="1">
    <location>
        <begin position="185"/>
        <end position="203"/>
    </location>
</feature>
<accession>A0A7G2D758</accession>
<feature type="transmembrane region" description="Helical" evidence="1">
    <location>
        <begin position="124"/>
        <end position="147"/>
    </location>
</feature>
<feature type="transmembrane region" description="Helical" evidence="1">
    <location>
        <begin position="6"/>
        <end position="27"/>
    </location>
</feature>
<organism evidence="3 4">
    <name type="scientific">Thermococcus camini</name>
    <dbReference type="NCBI Taxonomy" id="2016373"/>
    <lineage>
        <taxon>Archaea</taxon>
        <taxon>Methanobacteriati</taxon>
        <taxon>Methanobacteriota</taxon>
        <taxon>Thermococci</taxon>
        <taxon>Thermococcales</taxon>
        <taxon>Thermococcaceae</taxon>
        <taxon>Thermococcus</taxon>
    </lineage>
</organism>
<name>A0A7G2D758_9EURY</name>
<proteinExistence type="predicted"/>
<feature type="domain" description="DUF835" evidence="2">
    <location>
        <begin position="236"/>
        <end position="360"/>
    </location>
</feature>
<keyword evidence="1" id="KW-0472">Membrane</keyword>
<gene>
    <name evidence="3" type="ORF">TIRI35C_1098</name>
</gene>
<dbReference type="KEGG" id="tcq:TIRI35C_1098"/>
<keyword evidence="4" id="KW-1185">Reference proteome</keyword>